<dbReference type="PANTHER" id="PTHR10884:SF14">
    <property type="entry name" value="NADH DEHYDROGENASE [UBIQUINONE] IRON-SULFUR PROTEIN 3, MITOCHONDRIAL"/>
    <property type="match status" value="1"/>
</dbReference>
<comment type="caution">
    <text evidence="2">The sequence shown here is derived from an EMBL/GenBank/DDBJ whole genome shotgun (WGS) entry which is preliminary data.</text>
</comment>
<evidence type="ECO:0000259" key="1">
    <source>
        <dbReference type="Pfam" id="PF14111"/>
    </source>
</evidence>
<dbReference type="Gene3D" id="3.30.460.80">
    <property type="entry name" value="NADH:ubiquinone oxidoreductase, 30kDa subunit"/>
    <property type="match status" value="1"/>
</dbReference>
<organism evidence="2 3">
    <name type="scientific">Solanum commersonii</name>
    <name type="common">Commerson's wild potato</name>
    <name type="synonym">Commerson's nightshade</name>
    <dbReference type="NCBI Taxonomy" id="4109"/>
    <lineage>
        <taxon>Eukaryota</taxon>
        <taxon>Viridiplantae</taxon>
        <taxon>Streptophyta</taxon>
        <taxon>Embryophyta</taxon>
        <taxon>Tracheophyta</taxon>
        <taxon>Spermatophyta</taxon>
        <taxon>Magnoliopsida</taxon>
        <taxon>eudicotyledons</taxon>
        <taxon>Gunneridae</taxon>
        <taxon>Pentapetalae</taxon>
        <taxon>asterids</taxon>
        <taxon>lamiids</taxon>
        <taxon>Solanales</taxon>
        <taxon>Solanaceae</taxon>
        <taxon>Solanoideae</taxon>
        <taxon>Solaneae</taxon>
        <taxon>Solanum</taxon>
    </lineage>
</organism>
<keyword evidence="3" id="KW-1185">Reference proteome</keyword>
<evidence type="ECO:0000313" key="2">
    <source>
        <dbReference type="EMBL" id="KAG5581006.1"/>
    </source>
</evidence>
<feature type="domain" description="DUF4283" evidence="1">
    <location>
        <begin position="83"/>
        <end position="138"/>
    </location>
</feature>
<sequence>MERSEHGNRSDTNTNYLFQLLCFMKLHTYTRVQVSIDICGVDYPSRKQRFEVVYNLLSIRYNSRIRIQTSAVEKAQQRGMVSASPTIASLERYIANQWNYIVKPTVYYHNDVYFLVRFPSLEDRAAVMYSRPHLLNNKTRGREYTRTNGHTYSIIDWGWVNATWIMTMAQHEIQIMEPRCSDHSPLCLLIAQEEDRRARPFKFSKPCSWS</sequence>
<dbReference type="InterPro" id="IPR037232">
    <property type="entry name" value="NADH_quin_OxRdtase_su_C/D-like"/>
</dbReference>
<dbReference type="PANTHER" id="PTHR10884">
    <property type="entry name" value="NADH DEHYDROGENASE UBIQUINONE IRON-SULFUR PROTEIN 3"/>
    <property type="match status" value="1"/>
</dbReference>
<dbReference type="SUPFAM" id="SSF143243">
    <property type="entry name" value="Nqo5-like"/>
    <property type="match status" value="1"/>
</dbReference>
<reference evidence="2 3" key="1">
    <citation type="submission" date="2020-09" db="EMBL/GenBank/DDBJ databases">
        <title>De no assembly of potato wild relative species, Solanum commersonii.</title>
        <authorList>
            <person name="Cho K."/>
        </authorList>
    </citation>
    <scope>NUCLEOTIDE SEQUENCE [LARGE SCALE GENOMIC DNA]</scope>
    <source>
        <strain evidence="2">LZ3.2</strain>
        <tissue evidence="2">Leaf</tissue>
    </source>
</reference>
<dbReference type="GO" id="GO:0008137">
    <property type="term" value="F:NADH dehydrogenase (ubiquinone) activity"/>
    <property type="evidence" value="ECO:0007669"/>
    <property type="project" value="InterPro"/>
</dbReference>
<evidence type="ECO:0000313" key="3">
    <source>
        <dbReference type="Proteomes" id="UP000824120"/>
    </source>
</evidence>
<dbReference type="InterPro" id="IPR025558">
    <property type="entry name" value="DUF4283"/>
</dbReference>
<dbReference type="OrthoDB" id="528621at2759"/>
<proteinExistence type="predicted"/>
<dbReference type="Pfam" id="PF14111">
    <property type="entry name" value="DUF4283"/>
    <property type="match status" value="1"/>
</dbReference>
<accession>A0A9J5X1B0</accession>
<dbReference type="Proteomes" id="UP000824120">
    <property type="component" value="Chromosome 10"/>
</dbReference>
<name>A0A9J5X1B0_SOLCO</name>
<gene>
    <name evidence="2" type="ORF">H5410_051633</name>
</gene>
<protein>
    <recommendedName>
        <fullName evidence="1">DUF4283 domain-containing protein</fullName>
    </recommendedName>
</protein>
<dbReference type="EMBL" id="JACXVP010000010">
    <property type="protein sequence ID" value="KAG5581006.1"/>
    <property type="molecule type" value="Genomic_DNA"/>
</dbReference>
<dbReference type="AlphaFoldDB" id="A0A9J5X1B0"/>